<evidence type="ECO:0000313" key="4">
    <source>
        <dbReference type="EMBL" id="OEO27902.1"/>
    </source>
</evidence>
<feature type="transmembrane region" description="Helical" evidence="1">
    <location>
        <begin position="252"/>
        <end position="273"/>
    </location>
</feature>
<evidence type="ECO:0000313" key="5">
    <source>
        <dbReference type="Proteomes" id="UP000095463"/>
    </source>
</evidence>
<evidence type="ECO:0008006" key="6">
    <source>
        <dbReference type="Google" id="ProtNLM"/>
    </source>
</evidence>
<feature type="domain" description="Predicted membrane protein YciQ-like C-terminal" evidence="3">
    <location>
        <begin position="286"/>
        <end position="570"/>
    </location>
</feature>
<accession>A0A1E5XGZ1</accession>
<dbReference type="InterPro" id="IPR048389">
    <property type="entry name" value="YciQ-like_C"/>
</dbReference>
<feature type="transmembrane region" description="Helical" evidence="1">
    <location>
        <begin position="425"/>
        <end position="444"/>
    </location>
</feature>
<dbReference type="Pfam" id="PF20990">
    <property type="entry name" value="DUF2207_C"/>
    <property type="match status" value="1"/>
</dbReference>
<comment type="caution">
    <text evidence="4">The sequence shown here is derived from an EMBL/GenBank/DDBJ whole genome shotgun (WGS) entry which is preliminary data.</text>
</comment>
<sequence>MGEAGRGPSLSTLARHVSVFLVLLTLLFALPATAREAITSFSSAITLNTDGSVDVIETIEVNAEGYEIRRGIYRDIPLILINPDNSRLRSDLEVQSVTRDGRVEPYSLENIGAGFKRIRIGDADVLLNDGRHTYTIRYTMSRMGRSFADHDELFWNATGNYWNFPIDKAVASITLPKGAVIDRLVGYTGAPGSLEQAVTITRTSDNTAIFRANRPLASGEGVSVAASFQKGILTEPEGLDGLLYWLSDHRDVVVPGIAVGLVLLYNLIAWSAVGRDPQKGTIIPLFHPPKGFSPGLAEYVDGMGWEKSGWTAFTASIFDLGVKGLVKIDNPGKTLSVTVTGKAPPDDLGAAERLLFDYFRSQGKVTVNTTTGPKLNETRGQFVSAIETENRLVYFRNNTGYVVLGVALSAALLFAMVVFDMIDPITLVFAGAGALFLGILAGILRGLWRSPILSKIIFGVWAVIFGGNLIGAGASFLGDFRIGEFRPDAALIAAASIIFVNVVFAVLMRAPTVQGRKVMDQLDGFKMYMNTAEKNRLNMTNEPPMTVERFERILPYAIALGVEKPWSEHFEGELARNAVADARSDSYAPGFYSGRDWSISSGGFANSVSSVASGMSAALVAALM</sequence>
<dbReference type="Proteomes" id="UP000095463">
    <property type="component" value="Unassembled WGS sequence"/>
</dbReference>
<feature type="transmembrane region" description="Helical" evidence="1">
    <location>
        <begin position="489"/>
        <end position="507"/>
    </location>
</feature>
<gene>
    <name evidence="4" type="ORF">VW23_007255</name>
</gene>
<protein>
    <recommendedName>
        <fullName evidence="6">DUF2207 domain-containing protein</fullName>
    </recommendedName>
</protein>
<feature type="transmembrane region" description="Helical" evidence="1">
    <location>
        <begin position="456"/>
        <end position="477"/>
    </location>
</feature>
<feature type="transmembrane region" description="Helical" evidence="1">
    <location>
        <begin position="401"/>
        <end position="419"/>
    </location>
</feature>
<evidence type="ECO:0000259" key="2">
    <source>
        <dbReference type="Pfam" id="PF09972"/>
    </source>
</evidence>
<feature type="non-terminal residue" evidence="4">
    <location>
        <position position="624"/>
    </location>
</feature>
<keyword evidence="5" id="KW-1185">Reference proteome</keyword>
<keyword evidence="1" id="KW-1133">Transmembrane helix</keyword>
<proteinExistence type="predicted"/>
<reference evidence="4 5" key="1">
    <citation type="journal article" date="2015" name="Genome Announc.">
        <title>Genome Assemblies of Three Soil-Associated Devosia species: D. insulae, D. limi, and D. soli.</title>
        <authorList>
            <person name="Hassan Y.I."/>
            <person name="Lepp D."/>
            <person name="Zhou T."/>
        </authorList>
    </citation>
    <scope>NUCLEOTIDE SEQUENCE [LARGE SCALE GENOMIC DNA]</scope>
    <source>
        <strain evidence="4 5">DS-56</strain>
    </source>
</reference>
<dbReference type="EMBL" id="LAJE02000410">
    <property type="protein sequence ID" value="OEO27902.1"/>
    <property type="molecule type" value="Genomic_DNA"/>
</dbReference>
<dbReference type="AlphaFoldDB" id="A0A1E5XGZ1"/>
<keyword evidence="1" id="KW-0812">Transmembrane</keyword>
<organism evidence="4 5">
    <name type="scientific">Devosia insulae DS-56</name>
    <dbReference type="NCBI Taxonomy" id="1116389"/>
    <lineage>
        <taxon>Bacteria</taxon>
        <taxon>Pseudomonadati</taxon>
        <taxon>Pseudomonadota</taxon>
        <taxon>Alphaproteobacteria</taxon>
        <taxon>Hyphomicrobiales</taxon>
        <taxon>Devosiaceae</taxon>
        <taxon>Devosia</taxon>
    </lineage>
</organism>
<feature type="domain" description="DUF2207" evidence="2">
    <location>
        <begin position="38"/>
        <end position="228"/>
    </location>
</feature>
<dbReference type="RefSeq" id="WP_069912761.1">
    <property type="nucleotide sequence ID" value="NZ_LAJE02000410.1"/>
</dbReference>
<evidence type="ECO:0000259" key="3">
    <source>
        <dbReference type="Pfam" id="PF20990"/>
    </source>
</evidence>
<evidence type="ECO:0000256" key="1">
    <source>
        <dbReference type="SAM" id="Phobius"/>
    </source>
</evidence>
<name>A0A1E5XGZ1_9HYPH</name>
<dbReference type="InterPro" id="IPR018702">
    <property type="entry name" value="DUF2207"/>
</dbReference>
<keyword evidence="1" id="KW-0472">Membrane</keyword>
<dbReference type="Pfam" id="PF09972">
    <property type="entry name" value="DUF2207"/>
    <property type="match status" value="1"/>
</dbReference>